<keyword evidence="2" id="KW-0560">Oxidoreductase</keyword>
<evidence type="ECO:0000256" key="1">
    <source>
        <dbReference type="ARBA" id="ARBA00009080"/>
    </source>
</evidence>
<dbReference type="PANTHER" id="PTHR43580:SF2">
    <property type="entry name" value="CYTOKINE-LIKE NUCLEAR FACTOR N-PAC"/>
    <property type="match status" value="1"/>
</dbReference>
<feature type="active site" evidence="3">
    <location>
        <position position="169"/>
    </location>
</feature>
<reference evidence="6 7" key="1">
    <citation type="submission" date="2016-10" db="EMBL/GenBank/DDBJ databases">
        <authorList>
            <person name="de Groot N.N."/>
        </authorList>
    </citation>
    <scope>NUCLEOTIDE SEQUENCE [LARGE SCALE GENOMIC DNA]</scope>
    <source>
        <strain evidence="6 7">DSM 44993</strain>
    </source>
</reference>
<dbReference type="PIRSF" id="PIRSF000103">
    <property type="entry name" value="HIBADH"/>
    <property type="match status" value="1"/>
</dbReference>
<dbReference type="InterPro" id="IPR051265">
    <property type="entry name" value="HIBADH-related_NP60_sf"/>
</dbReference>
<name>A0A1H8THN7_9PSEU</name>
<gene>
    <name evidence="6" type="ORF">SAMN04489732_102633</name>
</gene>
<protein>
    <recommendedName>
        <fullName evidence="8">3-hydroxyisobutyrate dehydrogenase</fullName>
    </recommendedName>
</protein>
<evidence type="ECO:0000313" key="7">
    <source>
        <dbReference type="Proteomes" id="UP000198582"/>
    </source>
</evidence>
<dbReference type="EMBL" id="FOEF01000002">
    <property type="protein sequence ID" value="SEO90442.1"/>
    <property type="molecule type" value="Genomic_DNA"/>
</dbReference>
<comment type="similarity">
    <text evidence="1">Belongs to the HIBADH-related family.</text>
</comment>
<organism evidence="6 7">
    <name type="scientific">Amycolatopsis saalfeldensis</name>
    <dbReference type="NCBI Taxonomy" id="394193"/>
    <lineage>
        <taxon>Bacteria</taxon>
        <taxon>Bacillati</taxon>
        <taxon>Actinomycetota</taxon>
        <taxon>Actinomycetes</taxon>
        <taxon>Pseudonocardiales</taxon>
        <taxon>Pseudonocardiaceae</taxon>
        <taxon>Amycolatopsis</taxon>
    </lineage>
</organism>
<accession>A0A1H8THN7</accession>
<evidence type="ECO:0008006" key="8">
    <source>
        <dbReference type="Google" id="ProtNLM"/>
    </source>
</evidence>
<dbReference type="SUPFAM" id="SSF48179">
    <property type="entry name" value="6-phosphogluconate dehydrogenase C-terminal domain-like"/>
    <property type="match status" value="1"/>
</dbReference>
<evidence type="ECO:0000259" key="4">
    <source>
        <dbReference type="Pfam" id="PF03446"/>
    </source>
</evidence>
<dbReference type="Proteomes" id="UP000198582">
    <property type="component" value="Unassembled WGS sequence"/>
</dbReference>
<evidence type="ECO:0000256" key="2">
    <source>
        <dbReference type="ARBA" id="ARBA00023002"/>
    </source>
</evidence>
<feature type="domain" description="6-phosphogluconate dehydrogenase NADP-binding" evidence="4">
    <location>
        <begin position="4"/>
        <end position="122"/>
    </location>
</feature>
<dbReference type="PANTHER" id="PTHR43580">
    <property type="entry name" value="OXIDOREDUCTASE GLYR1-RELATED"/>
    <property type="match status" value="1"/>
</dbReference>
<dbReference type="RefSeq" id="WP_091614424.1">
    <property type="nucleotide sequence ID" value="NZ_FOEF01000002.1"/>
</dbReference>
<dbReference type="SUPFAM" id="SSF51735">
    <property type="entry name" value="NAD(P)-binding Rossmann-fold domains"/>
    <property type="match status" value="1"/>
</dbReference>
<dbReference type="GO" id="GO:0050661">
    <property type="term" value="F:NADP binding"/>
    <property type="evidence" value="ECO:0007669"/>
    <property type="project" value="InterPro"/>
</dbReference>
<dbReference type="Pfam" id="PF09130">
    <property type="entry name" value="DUF1932"/>
    <property type="match status" value="1"/>
</dbReference>
<dbReference type="InterPro" id="IPR008927">
    <property type="entry name" value="6-PGluconate_DH-like_C_sf"/>
</dbReference>
<evidence type="ECO:0000313" key="6">
    <source>
        <dbReference type="EMBL" id="SEO90442.1"/>
    </source>
</evidence>
<evidence type="ECO:0000256" key="3">
    <source>
        <dbReference type="PIRSR" id="PIRSR000103-1"/>
    </source>
</evidence>
<sequence length="294" mass="30371">MTAVALLGLGEVGSVLAEDLAGVRLSAWDVAFADETSAASRNARRLGLPSTSDAVTAVRDTDLVISAVTAANDLVAARSAAPGLPAGCWYVDLNSAAPGQKQAAAEVVEAAGGRYVEAAVMSPITPQRLAAPMLLGGPHASAFAEFARPLGFTGLEVYADVVGPASATKLCRSVMIKGVEALLAESLLTAREWGVEGQVLASLSNLLPSDDWEKLAAYLFSRSLEHGARRAEELREAAVTVAGAGIEPVMAEAIARRQDWAAAHRPADLGQDLLPLLDAIRAQLPGTATKGTPE</sequence>
<feature type="domain" description="Phosphogluconate dehydrogenase NAD-binding putative C-terminal" evidence="5">
    <location>
        <begin position="190"/>
        <end position="260"/>
    </location>
</feature>
<dbReference type="STRING" id="394193.SAMN04489732_102633"/>
<dbReference type="AlphaFoldDB" id="A0A1H8THN7"/>
<dbReference type="Gene3D" id="1.10.1040.10">
    <property type="entry name" value="N-(1-d-carboxylethyl)-l-norvaline Dehydrogenase, domain 2"/>
    <property type="match status" value="1"/>
</dbReference>
<dbReference type="OrthoDB" id="943692at2"/>
<dbReference type="GO" id="GO:0016491">
    <property type="term" value="F:oxidoreductase activity"/>
    <property type="evidence" value="ECO:0007669"/>
    <property type="project" value="UniProtKB-KW"/>
</dbReference>
<proteinExistence type="inferred from homology"/>
<dbReference type="InterPro" id="IPR006115">
    <property type="entry name" value="6PGDH_NADP-bd"/>
</dbReference>
<dbReference type="Gene3D" id="3.40.50.720">
    <property type="entry name" value="NAD(P)-binding Rossmann-like Domain"/>
    <property type="match status" value="1"/>
</dbReference>
<dbReference type="InterPro" id="IPR036291">
    <property type="entry name" value="NAD(P)-bd_dom_sf"/>
</dbReference>
<evidence type="ECO:0000259" key="5">
    <source>
        <dbReference type="Pfam" id="PF09130"/>
    </source>
</evidence>
<dbReference type="InterPro" id="IPR015815">
    <property type="entry name" value="HIBADH-related"/>
</dbReference>
<keyword evidence="7" id="KW-1185">Reference proteome</keyword>
<dbReference type="InterPro" id="IPR015814">
    <property type="entry name" value="Pgluconate_DH_NAD-bd_C"/>
</dbReference>
<dbReference type="Pfam" id="PF03446">
    <property type="entry name" value="NAD_binding_2"/>
    <property type="match status" value="1"/>
</dbReference>
<dbReference type="InterPro" id="IPR013328">
    <property type="entry name" value="6PGD_dom2"/>
</dbReference>